<protein>
    <recommendedName>
        <fullName evidence="1">Antirepressor protein C-terminal domain-containing protein</fullName>
    </recommendedName>
</protein>
<reference evidence="2" key="3">
    <citation type="submission" date="2020-10" db="EMBL/GenBank/DDBJ databases">
        <authorList>
            <consortium name="NCBI Pathogen Detection Project"/>
        </authorList>
    </citation>
    <scope>NUCLEOTIDE SEQUENCE</scope>
    <source>
        <strain evidence="2">CAVp300</strain>
    </source>
</reference>
<dbReference type="OrthoDB" id="79831at2"/>
<keyword evidence="4" id="KW-1185">Reference proteome</keyword>
<dbReference type="Proteomes" id="UP000867740">
    <property type="component" value="Unassembled WGS sequence"/>
</dbReference>
<dbReference type="AlphaFoldDB" id="A0A8H9U4A8"/>
<evidence type="ECO:0000313" key="5">
    <source>
        <dbReference type="Proteomes" id="UP000867740"/>
    </source>
</evidence>
<dbReference type="InterPro" id="IPR005039">
    <property type="entry name" value="Ant_C"/>
</dbReference>
<dbReference type="RefSeq" id="WP_047370666.1">
    <property type="nucleotide sequence ID" value="NZ_CABMNU010000005.1"/>
</dbReference>
<organism evidence="2 5">
    <name type="scientific">Kluyvera intermedia</name>
    <name type="common">Enterobacter intermedius</name>
    <dbReference type="NCBI Taxonomy" id="61648"/>
    <lineage>
        <taxon>Bacteria</taxon>
        <taxon>Pseudomonadati</taxon>
        <taxon>Pseudomonadota</taxon>
        <taxon>Gammaproteobacteria</taxon>
        <taxon>Enterobacterales</taxon>
        <taxon>Enterobacteriaceae</taxon>
        <taxon>Kluyvera</taxon>
    </lineage>
</organism>
<evidence type="ECO:0000259" key="1">
    <source>
        <dbReference type="Pfam" id="PF03374"/>
    </source>
</evidence>
<name>A0A8H9U4A8_KLUIN</name>
<reference evidence="3 4" key="1">
    <citation type="submission" date="2017-02" db="EMBL/GenBank/DDBJ databases">
        <title>Draft genome sequence of a Kluyvera intermedia isolate from a patient with a pancreatic abscess.</title>
        <authorList>
            <person name="Thele R."/>
        </authorList>
    </citation>
    <scope>NUCLEOTIDE SEQUENCE [LARGE SCALE GENOMIC DNA]</scope>
    <source>
        <strain evidence="3 4">FOSA7093</strain>
    </source>
</reference>
<evidence type="ECO:0000313" key="2">
    <source>
        <dbReference type="EMBL" id="HAT3581541.1"/>
    </source>
</evidence>
<feature type="domain" description="Antirepressor protein C-terminal" evidence="1">
    <location>
        <begin position="124"/>
        <end position="223"/>
    </location>
</feature>
<sequence>MVIPLDTLNLNDRSSVMSSREIAKLTGIAHNEVKRMVKSLETTQRLSQPVQMQLYEREGEMRQEFLLNKRDSVLTVARISPGFTADILDKWQERERTLNLPDFTNPAAAAHAWAEQYEKRQQAEAQLALTLPKAEFFDWFVNVDESLGFRQLCKMLKAKEPEFRQFLLERNIMQRVSGTLLPAKQYSQAGYFTVHDGVGENQRTWSQARFTARGVKWIAGLWAAHLASRQIALRPPERTEPAAPGRNWL</sequence>
<comment type="caution">
    <text evidence="2">The sequence shown here is derived from an EMBL/GenBank/DDBJ whole genome shotgun (WGS) entry which is preliminary data.</text>
</comment>
<proteinExistence type="predicted"/>
<dbReference type="EMBL" id="MWPR01000038">
    <property type="protein sequence ID" value="ORJ48549.1"/>
    <property type="molecule type" value="Genomic_DNA"/>
</dbReference>
<reference evidence="2" key="2">
    <citation type="journal article" date="2018" name="Genome Biol.">
        <title>SKESA: strategic k-mer extension for scrupulous assemblies.</title>
        <authorList>
            <person name="Souvorov A."/>
            <person name="Agarwala R."/>
            <person name="Lipman D.J."/>
        </authorList>
    </citation>
    <scope>NUCLEOTIDE SEQUENCE</scope>
    <source>
        <strain evidence="2">CAVp300</strain>
    </source>
</reference>
<dbReference type="Pfam" id="PF03374">
    <property type="entry name" value="ANT"/>
    <property type="match status" value="1"/>
</dbReference>
<dbReference type="EMBL" id="DACSUM010000011">
    <property type="protein sequence ID" value="HAT3581541.1"/>
    <property type="molecule type" value="Genomic_DNA"/>
</dbReference>
<evidence type="ECO:0000313" key="4">
    <source>
        <dbReference type="Proteomes" id="UP000192521"/>
    </source>
</evidence>
<dbReference type="GO" id="GO:0003677">
    <property type="term" value="F:DNA binding"/>
    <property type="evidence" value="ECO:0007669"/>
    <property type="project" value="InterPro"/>
</dbReference>
<accession>A0A8H9U4A8</accession>
<dbReference type="Proteomes" id="UP000192521">
    <property type="component" value="Unassembled WGS sequence"/>
</dbReference>
<gene>
    <name evidence="3" type="ORF">B2M27_20235</name>
    <name evidence="2" type="ORF">I8531_001829</name>
</gene>
<evidence type="ECO:0000313" key="3">
    <source>
        <dbReference type="EMBL" id="ORJ48549.1"/>
    </source>
</evidence>